<sequence length="413" mass="45694">MLIGIAVAVLFNLLAAAAEGSKATQPQVLGMPMPGLRADSSLGMKILSRARRLEEENGEEQGIDMTWVKNFSIKFQGCHYVQQFNDQRREGGGEGNAASDGVQLQQLVRFRLCPTKTCSSKNSKGCNSKYGDYVTTEIKAKISMPNTVSMIASSRLEWNNDASIEIPTKKKKDKKRTVLTSNGTWNVPNGSTIERERRRLEDADAAAEEEEEEEQEEEQRGSGLFIGPYCSGQGGAIYLGGFLDEDCTKFADKKNGVETFELLSGMELPFASDNIIRTETCLSCQNNANWEENGENNGQNDEVADLCQEVYYSAGKCEGKLTSGTVAEPNNNACSYIDGIQTFRYDGVAKAKSGNAGTTFFITLLILAIMALCFYVYYLRRRLAIKRENMKTVLLEPVENIPKHQVTDKYVIS</sequence>
<keyword evidence="5" id="KW-1185">Reference proteome</keyword>
<keyword evidence="3" id="KW-0732">Signal</keyword>
<feature type="signal peptide" evidence="3">
    <location>
        <begin position="1"/>
        <end position="20"/>
    </location>
</feature>
<comment type="caution">
    <text evidence="4">The sequence shown here is derived from an EMBL/GenBank/DDBJ whole genome shotgun (WGS) entry which is preliminary data.</text>
</comment>
<feature type="chain" id="PRO_5039938672" evidence="3">
    <location>
        <begin position="21"/>
        <end position="413"/>
    </location>
</feature>
<evidence type="ECO:0000256" key="1">
    <source>
        <dbReference type="SAM" id="MobiDB-lite"/>
    </source>
</evidence>
<dbReference type="Proteomes" id="UP000693970">
    <property type="component" value="Unassembled WGS sequence"/>
</dbReference>
<evidence type="ECO:0000313" key="5">
    <source>
        <dbReference type="Proteomes" id="UP000693970"/>
    </source>
</evidence>
<dbReference type="AlphaFoldDB" id="A0A9K3L7E5"/>
<feature type="compositionally biased region" description="Polar residues" evidence="1">
    <location>
        <begin position="178"/>
        <end position="192"/>
    </location>
</feature>
<evidence type="ECO:0000256" key="2">
    <source>
        <dbReference type="SAM" id="Phobius"/>
    </source>
</evidence>
<reference evidence="4" key="2">
    <citation type="submission" date="2021-04" db="EMBL/GenBank/DDBJ databases">
        <authorList>
            <person name="Podell S."/>
        </authorList>
    </citation>
    <scope>NUCLEOTIDE SEQUENCE</scope>
    <source>
        <strain evidence="4">Hildebrandi</strain>
    </source>
</reference>
<proteinExistence type="predicted"/>
<name>A0A9K3L7E5_9STRA</name>
<dbReference type="EMBL" id="JAGRRH010000015">
    <property type="protein sequence ID" value="KAG7356136.1"/>
    <property type="molecule type" value="Genomic_DNA"/>
</dbReference>
<evidence type="ECO:0000256" key="3">
    <source>
        <dbReference type="SAM" id="SignalP"/>
    </source>
</evidence>
<accession>A0A9K3L7E5</accession>
<gene>
    <name evidence="4" type="ORF">IV203_000822</name>
</gene>
<keyword evidence="2" id="KW-0472">Membrane</keyword>
<keyword evidence="2" id="KW-1133">Transmembrane helix</keyword>
<feature type="region of interest" description="Disordered" evidence="1">
    <location>
        <begin position="175"/>
        <end position="224"/>
    </location>
</feature>
<feature type="transmembrane region" description="Helical" evidence="2">
    <location>
        <begin position="360"/>
        <end position="379"/>
    </location>
</feature>
<feature type="compositionally biased region" description="Acidic residues" evidence="1">
    <location>
        <begin position="203"/>
        <end position="217"/>
    </location>
</feature>
<evidence type="ECO:0000313" key="4">
    <source>
        <dbReference type="EMBL" id="KAG7356136.1"/>
    </source>
</evidence>
<reference evidence="4" key="1">
    <citation type="journal article" date="2021" name="Sci. Rep.">
        <title>Diploid genomic architecture of Nitzschia inconspicua, an elite biomass production diatom.</title>
        <authorList>
            <person name="Oliver A."/>
            <person name="Podell S."/>
            <person name="Pinowska A."/>
            <person name="Traller J.C."/>
            <person name="Smith S.R."/>
            <person name="McClure R."/>
            <person name="Beliaev A."/>
            <person name="Bohutskyi P."/>
            <person name="Hill E.A."/>
            <person name="Rabines A."/>
            <person name="Zheng H."/>
            <person name="Allen L.Z."/>
            <person name="Kuo A."/>
            <person name="Grigoriev I.V."/>
            <person name="Allen A.E."/>
            <person name="Hazlebeck D."/>
            <person name="Allen E.E."/>
        </authorList>
    </citation>
    <scope>NUCLEOTIDE SEQUENCE</scope>
    <source>
        <strain evidence="4">Hildebrandi</strain>
    </source>
</reference>
<protein>
    <submittedName>
        <fullName evidence="4">Uncharacterized protein</fullName>
    </submittedName>
</protein>
<keyword evidence="2" id="KW-0812">Transmembrane</keyword>
<feature type="compositionally biased region" description="Basic and acidic residues" evidence="1">
    <location>
        <begin position="193"/>
        <end position="202"/>
    </location>
</feature>
<organism evidence="4 5">
    <name type="scientific">Nitzschia inconspicua</name>
    <dbReference type="NCBI Taxonomy" id="303405"/>
    <lineage>
        <taxon>Eukaryota</taxon>
        <taxon>Sar</taxon>
        <taxon>Stramenopiles</taxon>
        <taxon>Ochrophyta</taxon>
        <taxon>Bacillariophyta</taxon>
        <taxon>Bacillariophyceae</taxon>
        <taxon>Bacillariophycidae</taxon>
        <taxon>Bacillariales</taxon>
        <taxon>Bacillariaceae</taxon>
        <taxon>Nitzschia</taxon>
    </lineage>
</organism>
<dbReference type="OrthoDB" id="38217at2759"/>